<dbReference type="Proteomes" id="UP001459277">
    <property type="component" value="Unassembled WGS sequence"/>
</dbReference>
<evidence type="ECO:0000313" key="1">
    <source>
        <dbReference type="EMBL" id="KAL0010999.1"/>
    </source>
</evidence>
<accession>A0AAW2DLJ1</accession>
<proteinExistence type="predicted"/>
<name>A0AAW2DLJ1_9ROSI</name>
<organism evidence="1 2">
    <name type="scientific">Lithocarpus litseifolius</name>
    <dbReference type="NCBI Taxonomy" id="425828"/>
    <lineage>
        <taxon>Eukaryota</taxon>
        <taxon>Viridiplantae</taxon>
        <taxon>Streptophyta</taxon>
        <taxon>Embryophyta</taxon>
        <taxon>Tracheophyta</taxon>
        <taxon>Spermatophyta</taxon>
        <taxon>Magnoliopsida</taxon>
        <taxon>eudicotyledons</taxon>
        <taxon>Gunneridae</taxon>
        <taxon>Pentapetalae</taxon>
        <taxon>rosids</taxon>
        <taxon>fabids</taxon>
        <taxon>Fagales</taxon>
        <taxon>Fagaceae</taxon>
        <taxon>Lithocarpus</taxon>
    </lineage>
</organism>
<sequence length="177" mass="19616">MWVAEKQYLRKGGVVCVLGFCPWASFARALPLDLPFFDKPHLLSGIAKERVVDVVLRSSELDTGLSPSDNPEVMKADTTTHRRIEKNGESAWTDLATALGQAHNVISADELKALASVPSHELVSCHIHKLMQVLEQSLRMTTDYLSTEEKVVMVNSRAKAAEVESSKLRKDLIEAMD</sequence>
<dbReference type="EMBL" id="JAZDWU010000002">
    <property type="protein sequence ID" value="KAL0010999.1"/>
    <property type="molecule type" value="Genomic_DNA"/>
</dbReference>
<reference evidence="1 2" key="1">
    <citation type="submission" date="2024-01" db="EMBL/GenBank/DDBJ databases">
        <title>A telomere-to-telomere, gap-free genome of sweet tea (Lithocarpus litseifolius).</title>
        <authorList>
            <person name="Zhou J."/>
        </authorList>
    </citation>
    <scope>NUCLEOTIDE SEQUENCE [LARGE SCALE GENOMIC DNA]</scope>
    <source>
        <strain evidence="1">Zhou-2022a</strain>
        <tissue evidence="1">Leaf</tissue>
    </source>
</reference>
<comment type="caution">
    <text evidence="1">The sequence shown here is derived from an EMBL/GenBank/DDBJ whole genome shotgun (WGS) entry which is preliminary data.</text>
</comment>
<gene>
    <name evidence="1" type="ORF">SO802_006107</name>
</gene>
<evidence type="ECO:0000313" key="2">
    <source>
        <dbReference type="Proteomes" id="UP001459277"/>
    </source>
</evidence>
<dbReference type="AlphaFoldDB" id="A0AAW2DLJ1"/>
<keyword evidence="2" id="KW-1185">Reference proteome</keyword>
<protein>
    <submittedName>
        <fullName evidence="1">Uncharacterized protein</fullName>
    </submittedName>
</protein>